<dbReference type="EMBL" id="GBRH01159498">
    <property type="protein sequence ID" value="JAE38398.1"/>
    <property type="molecule type" value="Transcribed_RNA"/>
</dbReference>
<proteinExistence type="predicted"/>
<reference evidence="1" key="1">
    <citation type="submission" date="2014-09" db="EMBL/GenBank/DDBJ databases">
        <authorList>
            <person name="Magalhaes I.L.F."/>
            <person name="Oliveira U."/>
            <person name="Santos F.R."/>
            <person name="Vidigal T.H.D.A."/>
            <person name="Brescovit A.D."/>
            <person name="Santos A.J."/>
        </authorList>
    </citation>
    <scope>NUCLEOTIDE SEQUENCE</scope>
    <source>
        <tissue evidence="1">Shoot tissue taken approximately 20 cm above the soil surface</tissue>
    </source>
</reference>
<sequence>MVRSNSPAPAYALITQISVTTLGLTLQLSISWNTTSASL</sequence>
<organism evidence="1">
    <name type="scientific">Arundo donax</name>
    <name type="common">Giant reed</name>
    <name type="synonym">Donax arundinaceus</name>
    <dbReference type="NCBI Taxonomy" id="35708"/>
    <lineage>
        <taxon>Eukaryota</taxon>
        <taxon>Viridiplantae</taxon>
        <taxon>Streptophyta</taxon>
        <taxon>Embryophyta</taxon>
        <taxon>Tracheophyta</taxon>
        <taxon>Spermatophyta</taxon>
        <taxon>Magnoliopsida</taxon>
        <taxon>Liliopsida</taxon>
        <taxon>Poales</taxon>
        <taxon>Poaceae</taxon>
        <taxon>PACMAD clade</taxon>
        <taxon>Arundinoideae</taxon>
        <taxon>Arundineae</taxon>
        <taxon>Arundo</taxon>
    </lineage>
</organism>
<evidence type="ECO:0000313" key="1">
    <source>
        <dbReference type="EMBL" id="JAE38398.1"/>
    </source>
</evidence>
<protein>
    <submittedName>
        <fullName evidence="1">Uncharacterized protein</fullName>
    </submittedName>
</protein>
<name>A0A0A9HZP9_ARUDO</name>
<reference evidence="1" key="2">
    <citation type="journal article" date="2015" name="Data Brief">
        <title>Shoot transcriptome of the giant reed, Arundo donax.</title>
        <authorList>
            <person name="Barrero R.A."/>
            <person name="Guerrero F.D."/>
            <person name="Moolhuijzen P."/>
            <person name="Goolsby J.A."/>
            <person name="Tidwell J."/>
            <person name="Bellgard S.E."/>
            <person name="Bellgard M.I."/>
        </authorList>
    </citation>
    <scope>NUCLEOTIDE SEQUENCE</scope>
    <source>
        <tissue evidence="1">Shoot tissue taken approximately 20 cm above the soil surface</tissue>
    </source>
</reference>
<dbReference type="AlphaFoldDB" id="A0A0A9HZP9"/>
<accession>A0A0A9HZP9</accession>